<feature type="region of interest" description="Disordered" evidence="1">
    <location>
        <begin position="327"/>
        <end position="367"/>
    </location>
</feature>
<sequence length="388" mass="42731">MMFFGKLSRRRIVVPEREESLHNPSFLPVPAIITIISSANSECANKPPPTVGVRPISRLFNFKTPKLLQTQVSAHFRKKSRLSSCHKINNQLQTQDIHNITVPPVSRAQSCTVSPDLATSYSPVPPIPNIETQPVSNTGPSQTHPEADPSHSLGQLAFNSEFPPSSTKRILKIRSNSASLYSVGSSAKSKVPINRPLRSSSVGSLPSLSALKVRNPDVTESRLPYFLGRHPPPAQRRSVSLPQIPENRSSLCTRNQEVFFLGGQNNQPRIGYYKVPQFVPIEIRLNATAKMFDENRICCHFREDCSICVQCFHGFYKCKECGRDNSSMHTQPSTKLPQTAYTGVPNPNNDGSARGAGANSGGNDAMLEGTSKTLAWLQSLQHPLDKPK</sequence>
<feature type="compositionally biased region" description="Low complexity" evidence="1">
    <location>
        <begin position="348"/>
        <end position="365"/>
    </location>
</feature>
<name>A0ABR4A0I6_9LECA</name>
<organism evidence="2 3">
    <name type="scientific">Stereocaulon virgatum</name>
    <dbReference type="NCBI Taxonomy" id="373712"/>
    <lineage>
        <taxon>Eukaryota</taxon>
        <taxon>Fungi</taxon>
        <taxon>Dikarya</taxon>
        <taxon>Ascomycota</taxon>
        <taxon>Pezizomycotina</taxon>
        <taxon>Lecanoromycetes</taxon>
        <taxon>OSLEUM clade</taxon>
        <taxon>Lecanoromycetidae</taxon>
        <taxon>Lecanorales</taxon>
        <taxon>Lecanorineae</taxon>
        <taxon>Stereocaulaceae</taxon>
        <taxon>Stereocaulon</taxon>
    </lineage>
</organism>
<gene>
    <name evidence="2" type="ORF">N7G274_008334</name>
</gene>
<reference evidence="2 3" key="1">
    <citation type="submission" date="2024-09" db="EMBL/GenBank/DDBJ databases">
        <title>Rethinking Asexuality: The Enigmatic Case of Functional Sexual Genes in Lepraria (Stereocaulaceae).</title>
        <authorList>
            <person name="Doellman M."/>
            <person name="Sun Y."/>
            <person name="Barcenas-Pena A."/>
            <person name="Lumbsch H.T."/>
            <person name="Grewe F."/>
        </authorList>
    </citation>
    <scope>NUCLEOTIDE SEQUENCE [LARGE SCALE GENOMIC DNA]</scope>
    <source>
        <strain evidence="2 3">Mercado 3170</strain>
    </source>
</reference>
<evidence type="ECO:0000313" key="3">
    <source>
        <dbReference type="Proteomes" id="UP001590950"/>
    </source>
</evidence>
<protein>
    <submittedName>
        <fullName evidence="2">Uncharacterized protein</fullName>
    </submittedName>
</protein>
<feature type="compositionally biased region" description="Polar residues" evidence="1">
    <location>
        <begin position="130"/>
        <end position="144"/>
    </location>
</feature>
<comment type="caution">
    <text evidence="2">The sequence shown here is derived from an EMBL/GenBank/DDBJ whole genome shotgun (WGS) entry which is preliminary data.</text>
</comment>
<evidence type="ECO:0000313" key="2">
    <source>
        <dbReference type="EMBL" id="KAL2038994.1"/>
    </source>
</evidence>
<feature type="region of interest" description="Disordered" evidence="1">
    <location>
        <begin position="122"/>
        <end position="159"/>
    </location>
</feature>
<accession>A0ABR4A0I6</accession>
<dbReference type="EMBL" id="JBEFKJ010000028">
    <property type="protein sequence ID" value="KAL2038994.1"/>
    <property type="molecule type" value="Genomic_DNA"/>
</dbReference>
<feature type="compositionally biased region" description="Polar residues" evidence="1">
    <location>
        <begin position="327"/>
        <end position="347"/>
    </location>
</feature>
<proteinExistence type="predicted"/>
<dbReference type="Proteomes" id="UP001590950">
    <property type="component" value="Unassembled WGS sequence"/>
</dbReference>
<keyword evidence="3" id="KW-1185">Reference proteome</keyword>
<evidence type="ECO:0000256" key="1">
    <source>
        <dbReference type="SAM" id="MobiDB-lite"/>
    </source>
</evidence>